<reference evidence="1" key="1">
    <citation type="submission" date="2021-03" db="EMBL/GenBank/DDBJ databases">
        <authorList>
            <person name="So Y."/>
        </authorList>
    </citation>
    <scope>NUCLEOTIDE SEQUENCE</scope>
    <source>
        <strain evidence="1">SG15</strain>
    </source>
</reference>
<accession>A0A940S7U7</accession>
<dbReference type="Proteomes" id="UP000677537">
    <property type="component" value="Unassembled WGS sequence"/>
</dbReference>
<protein>
    <submittedName>
        <fullName evidence="1">Uncharacterized protein</fullName>
    </submittedName>
</protein>
<dbReference type="AlphaFoldDB" id="A0A940S7U7"/>
<evidence type="ECO:0000313" key="1">
    <source>
        <dbReference type="EMBL" id="MBP0495280.1"/>
    </source>
</evidence>
<sequence>MGVLRRQSPKVTEDLRGKLEEGELEEVEAFIKSREEASNLEARAMALRLPEVVANFLSMLDTAAEQEKELLMNHAKIAVTDLRRAINRHSA</sequence>
<dbReference type="EMBL" id="JAGIZA010000015">
    <property type="protein sequence ID" value="MBP0495280.1"/>
    <property type="molecule type" value="Genomic_DNA"/>
</dbReference>
<dbReference type="RefSeq" id="WP_209376075.1">
    <property type="nucleotide sequence ID" value="NZ_JAGIZA010000015.1"/>
</dbReference>
<comment type="caution">
    <text evidence="1">The sequence shown here is derived from an EMBL/GenBank/DDBJ whole genome shotgun (WGS) entry which is preliminary data.</text>
</comment>
<proteinExistence type="predicted"/>
<evidence type="ECO:0000313" key="2">
    <source>
        <dbReference type="Proteomes" id="UP000677537"/>
    </source>
</evidence>
<name>A0A940S7U7_9PROT</name>
<organism evidence="1 2">
    <name type="scientific">Roseomonas indoligenes</name>
    <dbReference type="NCBI Taxonomy" id="2820811"/>
    <lineage>
        <taxon>Bacteria</taxon>
        <taxon>Pseudomonadati</taxon>
        <taxon>Pseudomonadota</taxon>
        <taxon>Alphaproteobacteria</taxon>
        <taxon>Acetobacterales</taxon>
        <taxon>Roseomonadaceae</taxon>
        <taxon>Roseomonas</taxon>
    </lineage>
</organism>
<keyword evidence="2" id="KW-1185">Reference proteome</keyword>
<gene>
    <name evidence="1" type="ORF">J5Y10_21020</name>
</gene>